<evidence type="ECO:0000256" key="1">
    <source>
        <dbReference type="RuleBase" id="RU367089"/>
    </source>
</evidence>
<dbReference type="PANTHER" id="PTHR12372:SF5">
    <property type="entry name" value="PECANEX-LIKE PROTEIN 2"/>
    <property type="match status" value="1"/>
</dbReference>
<reference evidence="2 3" key="1">
    <citation type="submission" date="2022-11" db="EMBL/GenBank/DDBJ databases">
        <title>Whole genome sequence of Eschrichtius robustus ER-17-0199.</title>
        <authorList>
            <person name="Bruniche-Olsen A."/>
            <person name="Black A.N."/>
            <person name="Fields C.J."/>
            <person name="Walden K."/>
            <person name="Dewoody J.A."/>
        </authorList>
    </citation>
    <scope>NUCLEOTIDE SEQUENCE [LARGE SCALE GENOMIC DNA]</scope>
    <source>
        <strain evidence="2">ER-17-0199</strain>
        <tissue evidence="2">Blubber</tissue>
    </source>
</reference>
<comment type="similarity">
    <text evidence="1">Belongs to the pecanex family.</text>
</comment>
<evidence type="ECO:0000313" key="2">
    <source>
        <dbReference type="EMBL" id="KAJ8794119.1"/>
    </source>
</evidence>
<accession>A0AB34HUF9</accession>
<organism evidence="2 3">
    <name type="scientific">Eschrichtius robustus</name>
    <name type="common">California gray whale</name>
    <name type="synonym">Eschrichtius gibbosus</name>
    <dbReference type="NCBI Taxonomy" id="9764"/>
    <lineage>
        <taxon>Eukaryota</taxon>
        <taxon>Metazoa</taxon>
        <taxon>Chordata</taxon>
        <taxon>Craniata</taxon>
        <taxon>Vertebrata</taxon>
        <taxon>Euteleostomi</taxon>
        <taxon>Mammalia</taxon>
        <taxon>Eutheria</taxon>
        <taxon>Laurasiatheria</taxon>
        <taxon>Artiodactyla</taxon>
        <taxon>Whippomorpha</taxon>
        <taxon>Cetacea</taxon>
        <taxon>Mysticeti</taxon>
        <taxon>Eschrichtiidae</taxon>
        <taxon>Eschrichtius</taxon>
    </lineage>
</organism>
<protein>
    <recommendedName>
        <fullName evidence="1">Pecanex-like protein</fullName>
    </recommendedName>
</protein>
<comment type="caution">
    <text evidence="2">The sequence shown here is derived from an EMBL/GenBank/DDBJ whole genome shotgun (WGS) entry which is preliminary data.</text>
</comment>
<dbReference type="PANTHER" id="PTHR12372">
    <property type="entry name" value="PECANEX"/>
    <property type="match status" value="1"/>
</dbReference>
<proteinExistence type="inferred from homology"/>
<gene>
    <name evidence="2" type="ORF">J1605_019111</name>
</gene>
<evidence type="ECO:0000313" key="3">
    <source>
        <dbReference type="Proteomes" id="UP001159641"/>
    </source>
</evidence>
<dbReference type="AlphaFoldDB" id="A0AB34HUF9"/>
<dbReference type="Proteomes" id="UP001159641">
    <property type="component" value="Unassembled WGS sequence"/>
</dbReference>
<keyword evidence="3" id="KW-1185">Reference proteome</keyword>
<comment type="subcellular location">
    <subcellularLocation>
        <location evidence="1">Membrane</location>
        <topology evidence="1">Multi-pass membrane protein</topology>
    </subcellularLocation>
</comment>
<dbReference type="InterPro" id="IPR039797">
    <property type="entry name" value="Pecanex"/>
</dbReference>
<sequence>MDDRSKKLGCAEKDRIWALSPDISGPFAQLSDDVAHLMWFERLYVWLQCFEKYILYPAIILNALTTDAFSISNYRRLGTHWDIFLMVIAGMKLLRASFCNPVHQFTHLGFTVIFFHFDYKDISESFLLDFFMVSILFSKA</sequence>
<dbReference type="GO" id="GO:0016020">
    <property type="term" value="C:membrane"/>
    <property type="evidence" value="ECO:0007669"/>
    <property type="project" value="UniProtKB-SubCell"/>
</dbReference>
<name>A0AB34HUF9_ESCRO</name>
<dbReference type="EMBL" id="JAIQCJ010000888">
    <property type="protein sequence ID" value="KAJ8794119.1"/>
    <property type="molecule type" value="Genomic_DNA"/>
</dbReference>
<feature type="non-terminal residue" evidence="2">
    <location>
        <position position="140"/>
    </location>
</feature>